<protein>
    <recommendedName>
        <fullName evidence="3">histidine kinase</fullName>
        <ecNumber evidence="3">2.7.13.3</ecNumber>
    </recommendedName>
</protein>
<dbReference type="PANTHER" id="PTHR45339">
    <property type="entry name" value="HYBRID SIGNAL TRANSDUCTION HISTIDINE KINASE J"/>
    <property type="match status" value="1"/>
</dbReference>
<keyword evidence="9" id="KW-0418">Kinase</keyword>
<keyword evidence="7 15" id="KW-0812">Transmembrane</keyword>
<evidence type="ECO:0000259" key="17">
    <source>
        <dbReference type="PROSITE" id="PS50110"/>
    </source>
</evidence>
<feature type="transmembrane region" description="Helical" evidence="15">
    <location>
        <begin position="340"/>
        <end position="359"/>
    </location>
</feature>
<evidence type="ECO:0000259" key="18">
    <source>
        <dbReference type="PROSITE" id="PS50112"/>
    </source>
</evidence>
<dbReference type="CDD" id="cd00082">
    <property type="entry name" value="HisKA"/>
    <property type="match status" value="1"/>
</dbReference>
<dbReference type="InterPro" id="IPR036097">
    <property type="entry name" value="HisK_dim/P_sf"/>
</dbReference>
<dbReference type="Gene3D" id="1.10.287.130">
    <property type="match status" value="1"/>
</dbReference>
<dbReference type="PROSITE" id="PS50109">
    <property type="entry name" value="HIS_KIN"/>
    <property type="match status" value="1"/>
</dbReference>
<feature type="domain" description="Response regulatory" evidence="17">
    <location>
        <begin position="1586"/>
        <end position="1700"/>
    </location>
</feature>
<dbReference type="Gene3D" id="3.30.450.40">
    <property type="match status" value="2"/>
</dbReference>
<dbReference type="PRINTS" id="PR00344">
    <property type="entry name" value="BCTRLSENSOR"/>
</dbReference>
<sequence>MTRTALRQVIAAPDSGAWRPFVRAAIALAVLVLIGGSLGAWWSVELADREMKDRLLLETRLLAQSLNVERIGVLVGDLSDLEKPEYQRLKSQLATVAKTDPRYRFVYLMGRRADGQLFIFVDNEPPDSEDFSPPGDLYDEASAGERRIFATGDEHVEGPLVDRWGTWVSAQVPIFEPSKAVQGNALPAEARALVQNAAAYAEVHGREALLEALREPNGAFHRGDLYAFAYDLDMTFLAHPVRPELVGQNWIDRPDRAGGTLFRHEIQRIALSSGSGWVAYEYENPINQRIEPKMTFVQRVGDIIVCAGAYRVQGDVVAVLGIDVEAHTWRIDLARAAAPILVLALVLLLIILTGTALLIRRARLEANAAQGLRHLEAALVLALGLALTLFAAWTGHQREGHARDWSFAQLASARTEAIAGTLRKLRDTEFEGLASFVEISAEMTADDFDRYTRHLTRDPAVRAWAWAPRVRATDRDDFGARAEAAGIENARMWQEDAQGTRVAVTERAHHYPVLFAAPSTRANIQALGFDLASDPPRRGAIEEATRARLPTATEPITFVLEPGSPKGIRVFQPVFGDTGDVRGIVAAALRMDTLLLGEGPDKAARLQIAYLHRSGVFEPLASNWTPNGEPPAGPSLTRLIPIFGEVFAVTAYAGPEFLSRHPVRAGWITALTGLALTAAFVLAATLLARRHAGLVGLVNTRTEELNRFFTTGLDMFCIVNAEGVFLRVNPEWERTLGYPPEELEGQPFLDFVHPQDRDATLAATRRLDAQGAILDFENRYRRRDGVYRWIEWRSFPSGELIYAAARDVTERKQAQAESARRLALESAAAAISARFARTRPDNFDAILDRTLERLGELLEVERAYLFRLSQDGSRMTNTHEWCAPGIASQSGRAPDQPVDGMPWLKARMATGEPVLITEVEDLPDEAAPEKAEFLAQGIRSLLCLPMVENGGRLSGFVGFDALHPGHAWADSDLGLLQLLVQVIGSTVKRLDTFARLQDSEKALQRETRLQDLLMEISATYISLPLDRVDSVIKTSLGHLGDFVGADRAYLFDYDVERHIAINTHEWCAQGIEAQIDTLQALPTGMIADWVTTHRAGGTVYVPDVRALAPESSVRQVLEPQGIKSAIAVPMMDGPRCRGFVGFDSVRRHHRYSEAEQRLLTVFAQMLVNVQKRRETEASLRLSREQAEAASRSKSEFLANMSHEIRTPMNAVIGLSQILLGTELNDEQRDYLGKIFSSSRLLLGIINDILDYSKIEAGKLELESRPFRLDQLLEQMATLFGSAAGQKGLELIFRVSPEAPRTLLGDTLRLGQVLTNLLANALKFTEEGTVEVRITRLGGDTDQVRLRFEVSDTGIGMDAGQVDRLFQAFSQADSSTTRKYGGTGLGLVISRKLVERMGGDLAVASSPGEGSVFSFDLLLPVSREDTGPGNTRAISGARVLVVDDHSVARTVLREILESWRCRVEEAASGAAAVRAVIEAERAGMAFDFILMDWKMPGEIDGLEAVRQLFRLRKEGVLTGAEAPAIIVSGYNRDDLPKDRPGLNGFLGKPVTASTLLDTLLEARGGEPHPGKPARPARPATPSFAGAAILLVEDNALNQEVAKRMLQRTGAVVTLAENGVEAVELATSQDFDLVLMDLQMPIMDGFEATRRIRLERPDLPIIALSAAVMEIDRNDAREAGMNGHLAKPIDTVELYRTLALWLTCHDDAEPKGSAAGTTDTPSD</sequence>
<dbReference type="GO" id="GO:0000155">
    <property type="term" value="F:phosphorelay sensor kinase activity"/>
    <property type="evidence" value="ECO:0007669"/>
    <property type="project" value="InterPro"/>
</dbReference>
<feature type="domain" description="Response regulatory" evidence="17">
    <location>
        <begin position="1437"/>
        <end position="1562"/>
    </location>
</feature>
<dbReference type="InterPro" id="IPR011006">
    <property type="entry name" value="CheY-like_superfamily"/>
</dbReference>
<evidence type="ECO:0000256" key="2">
    <source>
        <dbReference type="ARBA" id="ARBA00004651"/>
    </source>
</evidence>
<dbReference type="InterPro" id="IPR013655">
    <property type="entry name" value="PAS_fold_3"/>
</dbReference>
<keyword evidence="4" id="KW-1003">Cell membrane</keyword>
<name>A0A495V9D1_9GAMM</name>
<dbReference type="GO" id="GO:0005886">
    <property type="term" value="C:plasma membrane"/>
    <property type="evidence" value="ECO:0007669"/>
    <property type="project" value="UniProtKB-SubCell"/>
</dbReference>
<keyword evidence="8" id="KW-0547">Nucleotide-binding</keyword>
<dbReference type="Pfam" id="PF03924">
    <property type="entry name" value="CHASE"/>
    <property type="match status" value="1"/>
</dbReference>
<dbReference type="RefSeq" id="WP_245969565.1">
    <property type="nucleotide sequence ID" value="NZ_RBXL01000001.1"/>
</dbReference>
<dbReference type="Gene3D" id="3.40.50.2300">
    <property type="match status" value="2"/>
</dbReference>
<dbReference type="InterPro" id="IPR004358">
    <property type="entry name" value="Sig_transdc_His_kin-like_C"/>
</dbReference>
<evidence type="ECO:0000256" key="7">
    <source>
        <dbReference type="ARBA" id="ARBA00022692"/>
    </source>
</evidence>
<gene>
    <name evidence="20" type="ORF">BDD21_2532</name>
</gene>
<dbReference type="Pfam" id="PF00072">
    <property type="entry name" value="Response_reg"/>
    <property type="match status" value="2"/>
</dbReference>
<dbReference type="EMBL" id="RBXL01000001">
    <property type="protein sequence ID" value="RKT45115.1"/>
    <property type="molecule type" value="Genomic_DNA"/>
</dbReference>
<evidence type="ECO:0000259" key="19">
    <source>
        <dbReference type="PROSITE" id="PS50839"/>
    </source>
</evidence>
<dbReference type="SUPFAM" id="SSF55785">
    <property type="entry name" value="PYP-like sensor domain (PAS domain)"/>
    <property type="match status" value="1"/>
</dbReference>
<dbReference type="Pfam" id="PF08269">
    <property type="entry name" value="dCache_2"/>
    <property type="match status" value="1"/>
</dbReference>
<keyword evidence="10" id="KW-0067">ATP-binding</keyword>
<dbReference type="SMART" id="SM00448">
    <property type="entry name" value="REC"/>
    <property type="match status" value="2"/>
</dbReference>
<proteinExistence type="predicted"/>
<dbReference type="InterPro" id="IPR003018">
    <property type="entry name" value="GAF"/>
</dbReference>
<dbReference type="GO" id="GO:0005524">
    <property type="term" value="F:ATP binding"/>
    <property type="evidence" value="ECO:0007669"/>
    <property type="project" value="UniProtKB-KW"/>
</dbReference>
<evidence type="ECO:0000256" key="4">
    <source>
        <dbReference type="ARBA" id="ARBA00022475"/>
    </source>
</evidence>
<dbReference type="InterPro" id="IPR006189">
    <property type="entry name" value="CHASE_dom"/>
</dbReference>
<comment type="catalytic activity">
    <reaction evidence="1">
        <text>ATP + protein L-histidine = ADP + protein N-phospho-L-histidine.</text>
        <dbReference type="EC" id="2.7.13.3"/>
    </reaction>
</comment>
<dbReference type="Pfam" id="PF01590">
    <property type="entry name" value="GAF"/>
    <property type="match status" value="2"/>
</dbReference>
<evidence type="ECO:0000256" key="14">
    <source>
        <dbReference type="PROSITE-ProRule" id="PRU00169"/>
    </source>
</evidence>
<evidence type="ECO:0000256" key="6">
    <source>
        <dbReference type="ARBA" id="ARBA00022679"/>
    </source>
</evidence>
<dbReference type="SUPFAM" id="SSF47384">
    <property type="entry name" value="Homodimeric domain of signal transducing histidine kinase"/>
    <property type="match status" value="1"/>
</dbReference>
<dbReference type="Pfam" id="PF00512">
    <property type="entry name" value="HisKA"/>
    <property type="match status" value="1"/>
</dbReference>
<evidence type="ECO:0000256" key="15">
    <source>
        <dbReference type="SAM" id="Phobius"/>
    </source>
</evidence>
<evidence type="ECO:0000256" key="8">
    <source>
        <dbReference type="ARBA" id="ARBA00022741"/>
    </source>
</evidence>
<feature type="domain" description="PAS" evidence="18">
    <location>
        <begin position="701"/>
        <end position="771"/>
    </location>
</feature>
<dbReference type="PANTHER" id="PTHR45339:SF1">
    <property type="entry name" value="HYBRID SIGNAL TRANSDUCTION HISTIDINE KINASE J"/>
    <property type="match status" value="1"/>
</dbReference>
<dbReference type="FunFam" id="3.30.565.10:FF:000010">
    <property type="entry name" value="Sensor histidine kinase RcsC"/>
    <property type="match status" value="1"/>
</dbReference>
<keyword evidence="21" id="KW-1185">Reference proteome</keyword>
<dbReference type="InterPro" id="IPR004010">
    <property type="entry name" value="Double_Cache_2"/>
</dbReference>
<feature type="transmembrane region" description="Helical" evidence="15">
    <location>
        <begin position="20"/>
        <end position="44"/>
    </location>
</feature>
<evidence type="ECO:0000256" key="5">
    <source>
        <dbReference type="ARBA" id="ARBA00022553"/>
    </source>
</evidence>
<comment type="subcellular location">
    <subcellularLocation>
        <location evidence="2">Cell membrane</location>
        <topology evidence="2">Multi-pass membrane protein</topology>
    </subcellularLocation>
</comment>
<feature type="modified residue" description="4-aspartylphosphate" evidence="14">
    <location>
        <position position="1491"/>
    </location>
</feature>
<dbReference type="PROSITE" id="PS50112">
    <property type="entry name" value="PAS"/>
    <property type="match status" value="1"/>
</dbReference>
<evidence type="ECO:0000256" key="11">
    <source>
        <dbReference type="ARBA" id="ARBA00022989"/>
    </source>
</evidence>
<dbReference type="SMART" id="SM00065">
    <property type="entry name" value="GAF"/>
    <property type="match status" value="2"/>
</dbReference>
<dbReference type="CDD" id="cd00156">
    <property type="entry name" value="REC"/>
    <property type="match status" value="1"/>
</dbReference>
<feature type="domain" description="Histidine kinase" evidence="16">
    <location>
        <begin position="1199"/>
        <end position="1420"/>
    </location>
</feature>
<dbReference type="Proteomes" id="UP000274556">
    <property type="component" value="Unassembled WGS sequence"/>
</dbReference>
<feature type="transmembrane region" description="Helical" evidence="15">
    <location>
        <begin position="371"/>
        <end position="393"/>
    </location>
</feature>
<dbReference type="InterPro" id="IPR000014">
    <property type="entry name" value="PAS"/>
</dbReference>
<dbReference type="SUPFAM" id="SSF55781">
    <property type="entry name" value="GAF domain-like"/>
    <property type="match status" value="2"/>
</dbReference>
<dbReference type="InterPro" id="IPR035965">
    <property type="entry name" value="PAS-like_dom_sf"/>
</dbReference>
<evidence type="ECO:0000256" key="9">
    <source>
        <dbReference type="ARBA" id="ARBA00022777"/>
    </source>
</evidence>
<dbReference type="Gene3D" id="3.30.450.350">
    <property type="entry name" value="CHASE domain"/>
    <property type="match status" value="1"/>
</dbReference>
<reference evidence="20 21" key="1">
    <citation type="submission" date="2018-10" db="EMBL/GenBank/DDBJ databases">
        <title>Genomic Encyclopedia of Archaeal and Bacterial Type Strains, Phase II (KMG-II): from individual species to whole genera.</title>
        <authorList>
            <person name="Goeker M."/>
        </authorList>
    </citation>
    <scope>NUCLEOTIDE SEQUENCE [LARGE SCALE GENOMIC DNA]</scope>
    <source>
        <strain evidence="20 21">DSM 235</strain>
    </source>
</reference>
<dbReference type="InterPro" id="IPR033480">
    <property type="entry name" value="sCache_2"/>
</dbReference>
<keyword evidence="6" id="KW-0808">Transferase</keyword>
<dbReference type="InterPro" id="IPR003594">
    <property type="entry name" value="HATPase_dom"/>
</dbReference>
<organism evidence="20 21">
    <name type="scientific">Thiocapsa rosea</name>
    <dbReference type="NCBI Taxonomy" id="69360"/>
    <lineage>
        <taxon>Bacteria</taxon>
        <taxon>Pseudomonadati</taxon>
        <taxon>Pseudomonadota</taxon>
        <taxon>Gammaproteobacteria</taxon>
        <taxon>Chromatiales</taxon>
        <taxon>Chromatiaceae</taxon>
        <taxon>Thiocapsa</taxon>
    </lineage>
</organism>
<dbReference type="SMART" id="SM00091">
    <property type="entry name" value="PAS"/>
    <property type="match status" value="1"/>
</dbReference>
<dbReference type="InterPro" id="IPR036890">
    <property type="entry name" value="HATPase_C_sf"/>
</dbReference>
<keyword evidence="13 15" id="KW-0472">Membrane</keyword>
<dbReference type="Gene3D" id="3.30.565.10">
    <property type="entry name" value="Histidine kinase-like ATPase, C-terminal domain"/>
    <property type="match status" value="1"/>
</dbReference>
<evidence type="ECO:0000259" key="16">
    <source>
        <dbReference type="PROSITE" id="PS50109"/>
    </source>
</evidence>
<dbReference type="FunFam" id="1.10.287.130:FF:000003">
    <property type="entry name" value="Histidine kinase"/>
    <property type="match status" value="1"/>
</dbReference>
<dbReference type="SUPFAM" id="SSF52172">
    <property type="entry name" value="CheY-like"/>
    <property type="match status" value="2"/>
</dbReference>
<feature type="modified residue" description="4-aspartylphosphate" evidence="14">
    <location>
        <position position="1635"/>
    </location>
</feature>
<dbReference type="InterPro" id="IPR029016">
    <property type="entry name" value="GAF-like_dom_sf"/>
</dbReference>
<dbReference type="InterPro" id="IPR005467">
    <property type="entry name" value="His_kinase_dom"/>
</dbReference>
<dbReference type="SMART" id="SM00388">
    <property type="entry name" value="HisKA"/>
    <property type="match status" value="1"/>
</dbReference>
<dbReference type="Pfam" id="PF02518">
    <property type="entry name" value="HATPase_c"/>
    <property type="match status" value="1"/>
</dbReference>
<evidence type="ECO:0000313" key="21">
    <source>
        <dbReference type="Proteomes" id="UP000274556"/>
    </source>
</evidence>
<comment type="caution">
    <text evidence="20">The sequence shown here is derived from an EMBL/GenBank/DDBJ whole genome shotgun (WGS) entry which is preliminary data.</text>
</comment>
<dbReference type="SUPFAM" id="SSF55874">
    <property type="entry name" value="ATPase domain of HSP90 chaperone/DNA topoisomerase II/histidine kinase"/>
    <property type="match status" value="1"/>
</dbReference>
<dbReference type="CDD" id="cd00130">
    <property type="entry name" value="PAS"/>
    <property type="match status" value="1"/>
</dbReference>
<evidence type="ECO:0000256" key="12">
    <source>
        <dbReference type="ARBA" id="ARBA00023012"/>
    </source>
</evidence>
<evidence type="ECO:0000256" key="3">
    <source>
        <dbReference type="ARBA" id="ARBA00012438"/>
    </source>
</evidence>
<dbReference type="EC" id="2.7.13.3" evidence="3"/>
<dbReference type="SMART" id="SM01079">
    <property type="entry name" value="CHASE"/>
    <property type="match status" value="1"/>
</dbReference>
<accession>A0A495V9D1</accession>
<dbReference type="PROSITE" id="PS50110">
    <property type="entry name" value="RESPONSE_REGULATORY"/>
    <property type="match status" value="2"/>
</dbReference>
<dbReference type="CDD" id="cd17546">
    <property type="entry name" value="REC_hyHK_CKI1_RcsC-like"/>
    <property type="match status" value="1"/>
</dbReference>
<dbReference type="PROSITE" id="PS50839">
    <property type="entry name" value="CHASE"/>
    <property type="match status" value="1"/>
</dbReference>
<dbReference type="Gene3D" id="3.30.450.20">
    <property type="entry name" value="PAS domain"/>
    <property type="match status" value="2"/>
</dbReference>
<evidence type="ECO:0000256" key="1">
    <source>
        <dbReference type="ARBA" id="ARBA00000085"/>
    </source>
</evidence>
<feature type="domain" description="CHASE" evidence="19">
    <location>
        <begin position="439"/>
        <end position="595"/>
    </location>
</feature>
<evidence type="ECO:0000256" key="13">
    <source>
        <dbReference type="ARBA" id="ARBA00023136"/>
    </source>
</evidence>
<dbReference type="SMART" id="SM00387">
    <property type="entry name" value="HATPase_c"/>
    <property type="match status" value="1"/>
</dbReference>
<dbReference type="InterPro" id="IPR042240">
    <property type="entry name" value="CHASE_sf"/>
</dbReference>
<dbReference type="SMART" id="SM01049">
    <property type="entry name" value="Cache_2"/>
    <property type="match status" value="1"/>
</dbReference>
<dbReference type="InterPro" id="IPR003661">
    <property type="entry name" value="HisK_dim/P_dom"/>
</dbReference>
<keyword evidence="5 14" id="KW-0597">Phosphoprotein</keyword>
<keyword evidence="11 15" id="KW-1133">Transmembrane helix</keyword>
<evidence type="ECO:0000256" key="10">
    <source>
        <dbReference type="ARBA" id="ARBA00022840"/>
    </source>
</evidence>
<dbReference type="Pfam" id="PF08447">
    <property type="entry name" value="PAS_3"/>
    <property type="match status" value="1"/>
</dbReference>
<evidence type="ECO:0000313" key="20">
    <source>
        <dbReference type="EMBL" id="RKT45115.1"/>
    </source>
</evidence>
<keyword evidence="12" id="KW-0902">Two-component regulatory system</keyword>
<dbReference type="InterPro" id="IPR001789">
    <property type="entry name" value="Sig_transdc_resp-reg_receiver"/>
</dbReference>
<dbReference type="NCBIfam" id="TIGR00229">
    <property type="entry name" value="sensory_box"/>
    <property type="match status" value="1"/>
</dbReference>
<dbReference type="CDD" id="cd16922">
    <property type="entry name" value="HATPase_EvgS-ArcB-TorS-like"/>
    <property type="match status" value="1"/>
</dbReference>